<evidence type="ECO:0000256" key="1">
    <source>
        <dbReference type="ARBA" id="ARBA00004141"/>
    </source>
</evidence>
<evidence type="ECO:0000256" key="5">
    <source>
        <dbReference type="SAM" id="MobiDB-lite"/>
    </source>
</evidence>
<evidence type="ECO:0000313" key="7">
    <source>
        <dbReference type="EMBL" id="KAL1519769.1"/>
    </source>
</evidence>
<feature type="transmembrane region" description="Helical" evidence="6">
    <location>
        <begin position="113"/>
        <end position="134"/>
    </location>
</feature>
<comment type="caution">
    <text evidence="7">The sequence shown here is derived from an EMBL/GenBank/DDBJ whole genome shotgun (WGS) entry which is preliminary data.</text>
</comment>
<dbReference type="AlphaFoldDB" id="A0AB34JDC9"/>
<keyword evidence="2 6" id="KW-0812">Transmembrane</keyword>
<proteinExistence type="predicted"/>
<evidence type="ECO:0000313" key="8">
    <source>
        <dbReference type="Proteomes" id="UP001515480"/>
    </source>
</evidence>
<keyword evidence="4 6" id="KW-0472">Membrane</keyword>
<evidence type="ECO:0008006" key="9">
    <source>
        <dbReference type="Google" id="ProtNLM"/>
    </source>
</evidence>
<feature type="compositionally biased region" description="Polar residues" evidence="5">
    <location>
        <begin position="149"/>
        <end position="166"/>
    </location>
</feature>
<dbReference type="Pfam" id="PF08507">
    <property type="entry name" value="COPI_assoc"/>
    <property type="match status" value="1"/>
</dbReference>
<sequence>MAPLAGRYKWDAVKRLFALVSGGTLMALAVLSLLSCLTKFWDPLAWMAGVWAVWMFLFGLLIMLLQLNSAEGTITHYFGFLDLSIGRGLFYLFCGNCGSGMAIAEGDQHGSNVPLVIVAWALFGMCWVLGFAEMCGPRSREPKRASAPAPQQQSGLRASLCPSESTAGGEPSIRVNFTPNQAAQAATFAANNVTPEQAAAGARFAASHSESASVWASKVAQMHPTGGYGRE</sequence>
<evidence type="ECO:0000256" key="6">
    <source>
        <dbReference type="SAM" id="Phobius"/>
    </source>
</evidence>
<comment type="subcellular location">
    <subcellularLocation>
        <location evidence="1">Membrane</location>
        <topology evidence="1">Multi-pass membrane protein</topology>
    </subcellularLocation>
</comment>
<feature type="transmembrane region" description="Helical" evidence="6">
    <location>
        <begin position="16"/>
        <end position="34"/>
    </location>
</feature>
<dbReference type="EMBL" id="JBGBPQ010000009">
    <property type="protein sequence ID" value="KAL1519769.1"/>
    <property type="molecule type" value="Genomic_DNA"/>
</dbReference>
<dbReference type="InterPro" id="IPR013714">
    <property type="entry name" value="Golgi_TVP15"/>
</dbReference>
<organism evidence="7 8">
    <name type="scientific">Prymnesium parvum</name>
    <name type="common">Toxic golden alga</name>
    <dbReference type="NCBI Taxonomy" id="97485"/>
    <lineage>
        <taxon>Eukaryota</taxon>
        <taxon>Haptista</taxon>
        <taxon>Haptophyta</taxon>
        <taxon>Prymnesiophyceae</taxon>
        <taxon>Prymnesiales</taxon>
        <taxon>Prymnesiaceae</taxon>
        <taxon>Prymnesium</taxon>
    </lineage>
</organism>
<dbReference type="GO" id="GO:0016020">
    <property type="term" value="C:membrane"/>
    <property type="evidence" value="ECO:0007669"/>
    <property type="project" value="UniProtKB-SubCell"/>
</dbReference>
<protein>
    <recommendedName>
        <fullName evidence="9">MARVEL domain-containing protein</fullName>
    </recommendedName>
</protein>
<keyword evidence="8" id="KW-1185">Reference proteome</keyword>
<dbReference type="Proteomes" id="UP001515480">
    <property type="component" value="Unassembled WGS sequence"/>
</dbReference>
<accession>A0AB34JDC9</accession>
<evidence type="ECO:0000256" key="2">
    <source>
        <dbReference type="ARBA" id="ARBA00022692"/>
    </source>
</evidence>
<evidence type="ECO:0000256" key="3">
    <source>
        <dbReference type="ARBA" id="ARBA00022989"/>
    </source>
</evidence>
<feature type="transmembrane region" description="Helical" evidence="6">
    <location>
        <begin position="46"/>
        <end position="67"/>
    </location>
</feature>
<reference evidence="7 8" key="1">
    <citation type="journal article" date="2024" name="Science">
        <title>Giant polyketide synthase enzymes in the biosynthesis of giant marine polyether toxins.</title>
        <authorList>
            <person name="Fallon T.R."/>
            <person name="Shende V.V."/>
            <person name="Wierzbicki I.H."/>
            <person name="Pendleton A.L."/>
            <person name="Watervoot N.F."/>
            <person name="Auber R.P."/>
            <person name="Gonzalez D.J."/>
            <person name="Wisecaver J.H."/>
            <person name="Moore B.S."/>
        </authorList>
    </citation>
    <scope>NUCLEOTIDE SEQUENCE [LARGE SCALE GENOMIC DNA]</scope>
    <source>
        <strain evidence="7 8">12B1</strain>
    </source>
</reference>
<evidence type="ECO:0000256" key="4">
    <source>
        <dbReference type="ARBA" id="ARBA00023136"/>
    </source>
</evidence>
<name>A0AB34JDC9_PRYPA</name>
<keyword evidence="3 6" id="KW-1133">Transmembrane helix</keyword>
<gene>
    <name evidence="7" type="ORF">AB1Y20_023277</name>
</gene>
<feature type="region of interest" description="Disordered" evidence="5">
    <location>
        <begin position="140"/>
        <end position="175"/>
    </location>
</feature>